<feature type="transmembrane region" description="Helical" evidence="7">
    <location>
        <begin position="330"/>
        <end position="354"/>
    </location>
</feature>
<dbReference type="InterPro" id="IPR027417">
    <property type="entry name" value="P-loop_NTPase"/>
</dbReference>
<protein>
    <recommendedName>
        <fullName evidence="8">ABC transporter domain-containing protein</fullName>
    </recommendedName>
</protein>
<evidence type="ECO:0000256" key="7">
    <source>
        <dbReference type="SAM" id="Phobius"/>
    </source>
</evidence>
<evidence type="ECO:0000256" key="4">
    <source>
        <dbReference type="ARBA" id="ARBA00022840"/>
    </source>
</evidence>
<dbReference type="Pfam" id="PF00005">
    <property type="entry name" value="ABC_tran"/>
    <property type="match status" value="1"/>
</dbReference>
<dbReference type="InterPro" id="IPR026082">
    <property type="entry name" value="ABCA"/>
</dbReference>
<dbReference type="GO" id="GO:0005524">
    <property type="term" value="F:ATP binding"/>
    <property type="evidence" value="ECO:0007669"/>
    <property type="project" value="UniProtKB-KW"/>
</dbReference>
<gene>
    <name evidence="9" type="ORF">PMAYCL1PPCAC_31041</name>
</gene>
<reference evidence="10" key="1">
    <citation type="submission" date="2022-10" db="EMBL/GenBank/DDBJ databases">
        <title>Genome assembly of Pristionchus species.</title>
        <authorList>
            <person name="Yoshida K."/>
            <person name="Sommer R.J."/>
        </authorList>
    </citation>
    <scope>NUCLEOTIDE SEQUENCE [LARGE SCALE GENOMIC DNA]</scope>
    <source>
        <strain evidence="10">RS5460</strain>
    </source>
</reference>
<evidence type="ECO:0000256" key="3">
    <source>
        <dbReference type="ARBA" id="ARBA00022741"/>
    </source>
</evidence>
<keyword evidence="3" id="KW-0547">Nucleotide-binding</keyword>
<proteinExistence type="predicted"/>
<feature type="transmembrane region" description="Helical" evidence="7">
    <location>
        <begin position="820"/>
        <end position="843"/>
    </location>
</feature>
<feature type="non-terminal residue" evidence="9">
    <location>
        <position position="1085"/>
    </location>
</feature>
<dbReference type="PANTHER" id="PTHR19229">
    <property type="entry name" value="ATP-BINDING CASSETTE TRANSPORTER SUBFAMILY A ABCA"/>
    <property type="match status" value="1"/>
</dbReference>
<name>A0AAN5DC88_9BILA</name>
<feature type="transmembrane region" description="Helical" evidence="7">
    <location>
        <begin position="223"/>
        <end position="244"/>
    </location>
</feature>
<dbReference type="GO" id="GO:0016887">
    <property type="term" value="F:ATP hydrolysis activity"/>
    <property type="evidence" value="ECO:0007669"/>
    <property type="project" value="InterPro"/>
</dbReference>
<feature type="transmembrane region" description="Helical" evidence="7">
    <location>
        <begin position="295"/>
        <end position="321"/>
    </location>
</feature>
<dbReference type="SUPFAM" id="SSF52540">
    <property type="entry name" value="P-loop containing nucleoside triphosphate hydrolases"/>
    <property type="match status" value="1"/>
</dbReference>
<accession>A0AAN5DC88</accession>
<feature type="transmembrane region" description="Helical" evidence="7">
    <location>
        <begin position="966"/>
        <end position="988"/>
    </location>
</feature>
<dbReference type="AlphaFoldDB" id="A0AAN5DC88"/>
<dbReference type="InterPro" id="IPR003439">
    <property type="entry name" value="ABC_transporter-like_ATP-bd"/>
</dbReference>
<feature type="transmembrane region" description="Helical" evidence="7">
    <location>
        <begin position="265"/>
        <end position="289"/>
    </location>
</feature>
<evidence type="ECO:0000256" key="5">
    <source>
        <dbReference type="ARBA" id="ARBA00022989"/>
    </source>
</evidence>
<feature type="transmembrane region" description="Helical" evidence="7">
    <location>
        <begin position="1008"/>
        <end position="1030"/>
    </location>
</feature>
<evidence type="ECO:0000256" key="2">
    <source>
        <dbReference type="ARBA" id="ARBA00022692"/>
    </source>
</evidence>
<dbReference type="GO" id="GO:0140359">
    <property type="term" value="F:ABC-type transporter activity"/>
    <property type="evidence" value="ECO:0007669"/>
    <property type="project" value="InterPro"/>
</dbReference>
<dbReference type="Proteomes" id="UP001328107">
    <property type="component" value="Unassembled WGS sequence"/>
</dbReference>
<evidence type="ECO:0000313" key="9">
    <source>
        <dbReference type="EMBL" id="GMR60846.1"/>
    </source>
</evidence>
<dbReference type="InterPro" id="IPR013525">
    <property type="entry name" value="ABC2_TM"/>
</dbReference>
<dbReference type="InterPro" id="IPR003593">
    <property type="entry name" value="AAA+_ATPase"/>
</dbReference>
<dbReference type="PANTHER" id="PTHR19229:SF250">
    <property type="entry name" value="ABC TRANSPORTER DOMAIN-CONTAINING PROTEIN-RELATED"/>
    <property type="match status" value="1"/>
</dbReference>
<keyword evidence="10" id="KW-1185">Reference proteome</keyword>
<dbReference type="PROSITE" id="PS50893">
    <property type="entry name" value="ABC_TRANSPORTER_2"/>
    <property type="match status" value="1"/>
</dbReference>
<feature type="domain" description="ABC transporter" evidence="8">
    <location>
        <begin position="461"/>
        <end position="687"/>
    </location>
</feature>
<comment type="subcellular location">
    <subcellularLocation>
        <location evidence="1">Membrane</location>
        <topology evidence="1">Multi-pass membrane protein</topology>
    </subcellularLocation>
</comment>
<dbReference type="CDD" id="cd03263">
    <property type="entry name" value="ABC_subfamily_A"/>
    <property type="match status" value="1"/>
</dbReference>
<keyword evidence="5 7" id="KW-1133">Transmembrane helix</keyword>
<keyword evidence="6 7" id="KW-0472">Membrane</keyword>
<dbReference type="GO" id="GO:0016020">
    <property type="term" value="C:membrane"/>
    <property type="evidence" value="ECO:0007669"/>
    <property type="project" value="UniProtKB-SubCell"/>
</dbReference>
<dbReference type="GO" id="GO:0005319">
    <property type="term" value="F:lipid transporter activity"/>
    <property type="evidence" value="ECO:0007669"/>
    <property type="project" value="TreeGrafter"/>
</dbReference>
<keyword evidence="4" id="KW-0067">ATP-binding</keyword>
<evidence type="ECO:0000259" key="8">
    <source>
        <dbReference type="PROSITE" id="PS50893"/>
    </source>
</evidence>
<evidence type="ECO:0000313" key="10">
    <source>
        <dbReference type="Proteomes" id="UP001328107"/>
    </source>
</evidence>
<dbReference type="EMBL" id="BTRK01000006">
    <property type="protein sequence ID" value="GMR60846.1"/>
    <property type="molecule type" value="Genomic_DNA"/>
</dbReference>
<evidence type="ECO:0000256" key="6">
    <source>
        <dbReference type="ARBA" id="ARBA00023136"/>
    </source>
</evidence>
<sequence length="1085" mass="123493">MFLSHLTLLCQKNLKSNLRAWKKLLMEILLSTLLCLALWYAVNVSAPTNEPKTNDKSRKTTRYDGPELLGYEPRVGKRLMGINTLKWKCSYHRNSSECTNIRISLQELCEDFACFAHDMDANIGRYIQLGRFDNLTLNATITSTEMFLPDPTFKFGSEEFERIVDLPFDSTLLRRFYATLLQRKAREYNFTGNVFIRYLKSSEYRRTSDSVLFDTAKASSRNIVYKVILFMPIVPCLNMATAIGDERRTHIKKYLLTMGISRSTYLLHHVITAFLKNFYFYIVSAFIIFSPNVSFVLLFSLTFCLYLIACLSLSILVTVFLHNPKLIPDVLLVVIPIVLMMPIVFTVSTTKVLLSALVSVNPGYALFNALDALRECSLKGGHLSWFSEFPFVMPFGVTLILQIISTVIIISLAVFFDYLVSTSFNPMKYVEKYRKVSDGDEERNLLNLHEDDETPNKRVTIDIKDVHKTYTTGERAVRGANLEIYQGQNTILLGQNGAGKSTLFDIITGSSLPTSGSIRIDWPVGAAKGGLERIGLCPQYSPIFPKLTVIEHLHFFATIGTEMEWMEKANEFIQLLSLTEYTHVYAEKLSGGNRRKLCIAMAHIGKSDVILMDEPSAGVDTESRAIIKKFLNEQRGSKTLLITTHYTDEAEDLGDRVCIMAQGKIACSGSTSFLCKKLGSGYDLKCVVTDRRILDATAERTLRLAQDYLPSSMKSRHGEEFCLSINNSDNERMLAFAKELDNSKERIGLKTTGWSTTPLEHAFLRVAEHSGSTVERAKVDRAVMAFLCEDRNRASKWRRLLNSLVALLYKRALFEYRNKFYQVFFFVLIAISIYSAASAANVVKPSELLDLLKLRECGRMVFVNASELRETISEIAAARGECLVVEDVNDAAEWYNVDHFSRPPIIGAIEKKKDNDYVIAMAPNREIYEPYVANLLYKSLTEAEYDVVLNFQTRPSAKMDENKMQMMYMIITYMLQTLAIARFVRAYVIEHERGYAHLQVLTGTHRALYWASHFIVDFVVFSIFYFYLYIVCCYFDANPTVLTKLLPHNLLCFCITIVKIAIFHRMFDSKNTAVSTVSVFLVRSI</sequence>
<evidence type="ECO:0000256" key="1">
    <source>
        <dbReference type="ARBA" id="ARBA00004141"/>
    </source>
</evidence>
<dbReference type="Gene3D" id="3.40.50.300">
    <property type="entry name" value="P-loop containing nucleotide triphosphate hydrolases"/>
    <property type="match status" value="1"/>
</dbReference>
<feature type="transmembrane region" description="Helical" evidence="7">
    <location>
        <begin position="24"/>
        <end position="42"/>
    </location>
</feature>
<feature type="transmembrane region" description="Helical" evidence="7">
    <location>
        <begin position="1045"/>
        <end position="1062"/>
    </location>
</feature>
<comment type="caution">
    <text evidence="9">The sequence shown here is derived from an EMBL/GenBank/DDBJ whole genome shotgun (WGS) entry which is preliminary data.</text>
</comment>
<organism evidence="9 10">
    <name type="scientific">Pristionchus mayeri</name>
    <dbReference type="NCBI Taxonomy" id="1317129"/>
    <lineage>
        <taxon>Eukaryota</taxon>
        <taxon>Metazoa</taxon>
        <taxon>Ecdysozoa</taxon>
        <taxon>Nematoda</taxon>
        <taxon>Chromadorea</taxon>
        <taxon>Rhabditida</taxon>
        <taxon>Rhabditina</taxon>
        <taxon>Diplogasteromorpha</taxon>
        <taxon>Diplogasteroidea</taxon>
        <taxon>Neodiplogasteridae</taxon>
        <taxon>Pristionchus</taxon>
    </lineage>
</organism>
<dbReference type="SMART" id="SM00382">
    <property type="entry name" value="AAA"/>
    <property type="match status" value="1"/>
</dbReference>
<keyword evidence="2 7" id="KW-0812">Transmembrane</keyword>
<dbReference type="Pfam" id="PF12698">
    <property type="entry name" value="ABC2_membrane_3"/>
    <property type="match status" value="2"/>
</dbReference>
<feature type="transmembrane region" description="Helical" evidence="7">
    <location>
        <begin position="391"/>
        <end position="420"/>
    </location>
</feature>